<evidence type="ECO:0000256" key="13">
    <source>
        <dbReference type="PIRSR" id="PIRSR604385-2"/>
    </source>
</evidence>
<comment type="similarity">
    <text evidence="2">Belongs to the Nudix hydrolase family. NudF subfamily.</text>
</comment>
<comment type="caution">
    <text evidence="16">The sequence shown here is derived from an EMBL/GenBank/DDBJ whole genome shotgun (WGS) entry which is preliminary data.</text>
</comment>
<comment type="function">
    <text evidence="8">Acts on ADP-mannose and ADP-glucose as well as ADP-ribose. Prevents glycogen biosynthesis. The reaction catalyzed by this enzyme is a limiting step of the gluconeogenic process.</text>
</comment>
<feature type="short sequence motif" description="Nudix box" evidence="14">
    <location>
        <begin position="90"/>
        <end position="112"/>
    </location>
</feature>
<reference evidence="17" key="1">
    <citation type="submission" date="2018-08" db="EMBL/GenBank/DDBJ databases">
        <title>Thalassotalea euphylliae genome.</title>
        <authorList>
            <person name="Summers S."/>
            <person name="Rice S.A."/>
            <person name="Freckelton M.L."/>
            <person name="Nedved B.T."/>
            <person name="Hadfield M.G."/>
        </authorList>
    </citation>
    <scope>NUCLEOTIDE SEQUENCE [LARGE SCALE GENOMIC DNA]</scope>
    <source>
        <strain evidence="17">H3</strain>
    </source>
</reference>
<dbReference type="InterPro" id="IPR000086">
    <property type="entry name" value="NUDIX_hydrolase_dom"/>
</dbReference>
<evidence type="ECO:0000256" key="10">
    <source>
        <dbReference type="ARBA" id="ARBA00030308"/>
    </source>
</evidence>
<evidence type="ECO:0000256" key="12">
    <source>
        <dbReference type="ARBA" id="ARBA00049546"/>
    </source>
</evidence>
<dbReference type="Proteomes" id="UP000256899">
    <property type="component" value="Unassembled WGS sequence"/>
</dbReference>
<dbReference type="InterPro" id="IPR015797">
    <property type="entry name" value="NUDIX_hydrolase-like_dom_sf"/>
</dbReference>
<proteinExistence type="inferred from homology"/>
<keyword evidence="7 13" id="KW-0460">Magnesium</keyword>
<dbReference type="AlphaFoldDB" id="A0A3E0U8B2"/>
<comment type="cofactor">
    <cofactor evidence="1 13">
        <name>Mg(2+)</name>
        <dbReference type="ChEBI" id="CHEBI:18420"/>
    </cofactor>
</comment>
<dbReference type="GO" id="GO:0019693">
    <property type="term" value="P:ribose phosphate metabolic process"/>
    <property type="evidence" value="ECO:0007669"/>
    <property type="project" value="TreeGrafter"/>
</dbReference>
<dbReference type="PROSITE" id="PS51462">
    <property type="entry name" value="NUDIX"/>
    <property type="match status" value="1"/>
</dbReference>
<evidence type="ECO:0000313" key="16">
    <source>
        <dbReference type="EMBL" id="REL32763.1"/>
    </source>
</evidence>
<evidence type="ECO:0000256" key="1">
    <source>
        <dbReference type="ARBA" id="ARBA00001946"/>
    </source>
</evidence>
<dbReference type="SUPFAM" id="SSF55811">
    <property type="entry name" value="Nudix"/>
    <property type="match status" value="1"/>
</dbReference>
<sequence>MHQYDRCDVNLHEQRCRYQGFFRIDEYVVSHQLFNGGESKVLSREIFERGDAVAVIPFDPQNNSIVVVEQFRAGVLRSAENPWLIEFIAGMFGQDEAPEQVAVREAKEEANLNLSPEQLIHLTSYFSSPGGTSEQIHLFAAPINSENLGGVYGLDDEGEDIKVHVLTLTDALALVNDGTINNAMTIIGIQWLALNAQQLVNHWNINDLN</sequence>
<dbReference type="PANTHER" id="PTHR11839:SF5">
    <property type="entry name" value="ADP-RIBOSE PYROPHOSPHATASE"/>
    <property type="match status" value="1"/>
</dbReference>
<feature type="binding site" evidence="13">
    <location>
        <position position="159"/>
    </location>
    <ligand>
        <name>Mg(2+)</name>
        <dbReference type="ChEBI" id="CHEBI:18420"/>
        <label>1</label>
    </ligand>
</feature>
<evidence type="ECO:0000256" key="9">
    <source>
        <dbReference type="ARBA" id="ARBA00030162"/>
    </source>
</evidence>
<dbReference type="InterPro" id="IPR020084">
    <property type="entry name" value="NUDIX_hydrolase_CS"/>
</dbReference>
<evidence type="ECO:0000256" key="2">
    <source>
        <dbReference type="ARBA" id="ARBA00007482"/>
    </source>
</evidence>
<dbReference type="GO" id="GO:0019144">
    <property type="term" value="F:ADP-sugar diphosphatase activity"/>
    <property type="evidence" value="ECO:0007669"/>
    <property type="project" value="TreeGrafter"/>
</dbReference>
<dbReference type="GO" id="GO:0005829">
    <property type="term" value="C:cytosol"/>
    <property type="evidence" value="ECO:0007669"/>
    <property type="project" value="TreeGrafter"/>
</dbReference>
<keyword evidence="17" id="KW-1185">Reference proteome</keyword>
<feature type="domain" description="Nudix hydrolase" evidence="15">
    <location>
        <begin position="48"/>
        <end position="188"/>
    </location>
</feature>
<evidence type="ECO:0000256" key="7">
    <source>
        <dbReference type="ARBA" id="ARBA00022842"/>
    </source>
</evidence>
<comment type="catalytic activity">
    <reaction evidence="12">
        <text>ADP-D-ribose + H2O = D-ribose 5-phosphate + AMP + 2 H(+)</text>
        <dbReference type="Rhea" id="RHEA:10412"/>
        <dbReference type="ChEBI" id="CHEBI:15377"/>
        <dbReference type="ChEBI" id="CHEBI:15378"/>
        <dbReference type="ChEBI" id="CHEBI:57967"/>
        <dbReference type="ChEBI" id="CHEBI:78346"/>
        <dbReference type="ChEBI" id="CHEBI:456215"/>
        <dbReference type="EC" id="3.6.1.13"/>
    </reaction>
</comment>
<dbReference type="Pfam" id="PF00293">
    <property type="entry name" value="NUDIX"/>
    <property type="match status" value="1"/>
</dbReference>
<evidence type="ECO:0000313" key="17">
    <source>
        <dbReference type="Proteomes" id="UP000256899"/>
    </source>
</evidence>
<dbReference type="EMBL" id="QUOT01000001">
    <property type="protein sequence ID" value="REL32763.1"/>
    <property type="molecule type" value="Genomic_DNA"/>
</dbReference>
<dbReference type="InterPro" id="IPR004385">
    <property type="entry name" value="NDP_pyrophosphatase"/>
</dbReference>
<protein>
    <recommendedName>
        <fullName evidence="4">ADP-ribose pyrophosphatase</fullName>
        <ecNumber evidence="3">3.6.1.13</ecNumber>
    </recommendedName>
    <alternativeName>
        <fullName evidence="9">ADP-ribose diphosphatase</fullName>
    </alternativeName>
    <alternativeName>
        <fullName evidence="11">ADP-ribose phosphohydrolase</fullName>
    </alternativeName>
    <alternativeName>
        <fullName evidence="10">Adenosine diphosphoribose pyrophosphatase</fullName>
    </alternativeName>
</protein>
<accession>A0A3E0U8B2</accession>
<evidence type="ECO:0000256" key="6">
    <source>
        <dbReference type="ARBA" id="ARBA00022801"/>
    </source>
</evidence>
<dbReference type="GO" id="GO:0006753">
    <property type="term" value="P:nucleoside phosphate metabolic process"/>
    <property type="evidence" value="ECO:0007669"/>
    <property type="project" value="TreeGrafter"/>
</dbReference>
<name>A0A3E0U8B2_9GAMM</name>
<feature type="binding site" evidence="13">
    <location>
        <position position="89"/>
    </location>
    <ligand>
        <name>Mg(2+)</name>
        <dbReference type="ChEBI" id="CHEBI:18420"/>
        <label>1</label>
    </ligand>
</feature>
<gene>
    <name evidence="16" type="ORF">DXX94_15735</name>
</gene>
<dbReference type="PANTHER" id="PTHR11839">
    <property type="entry name" value="UDP/ADP-SUGAR PYROPHOSPHATASE"/>
    <property type="match status" value="1"/>
</dbReference>
<dbReference type="NCBIfam" id="TIGR00052">
    <property type="entry name" value="nudix-type nucleoside diphosphatase, YffH/AdpP family"/>
    <property type="match status" value="1"/>
</dbReference>
<evidence type="ECO:0000259" key="15">
    <source>
        <dbReference type="PROSITE" id="PS51462"/>
    </source>
</evidence>
<keyword evidence="6" id="KW-0378">Hydrolase</keyword>
<evidence type="ECO:0000256" key="11">
    <source>
        <dbReference type="ARBA" id="ARBA00033056"/>
    </source>
</evidence>
<evidence type="ECO:0000256" key="5">
    <source>
        <dbReference type="ARBA" id="ARBA00022723"/>
    </source>
</evidence>
<dbReference type="GO" id="GO:0047631">
    <property type="term" value="F:ADP-ribose diphosphatase activity"/>
    <property type="evidence" value="ECO:0007669"/>
    <property type="project" value="UniProtKB-EC"/>
</dbReference>
<evidence type="ECO:0000256" key="14">
    <source>
        <dbReference type="PIRSR" id="PIRSR604385-3"/>
    </source>
</evidence>
<evidence type="ECO:0000256" key="4">
    <source>
        <dbReference type="ARBA" id="ARBA00013297"/>
    </source>
</evidence>
<dbReference type="GO" id="GO:0046872">
    <property type="term" value="F:metal ion binding"/>
    <property type="evidence" value="ECO:0007669"/>
    <property type="project" value="UniProtKB-KW"/>
</dbReference>
<dbReference type="CDD" id="cd24155">
    <property type="entry name" value="NUDIX_ADPRase"/>
    <property type="match status" value="1"/>
</dbReference>
<feature type="binding site" evidence="13">
    <location>
        <position position="109"/>
    </location>
    <ligand>
        <name>Mg(2+)</name>
        <dbReference type="ChEBI" id="CHEBI:18420"/>
        <label>1</label>
    </ligand>
</feature>
<feature type="binding site" evidence="13">
    <location>
        <position position="105"/>
    </location>
    <ligand>
        <name>Mg(2+)</name>
        <dbReference type="ChEBI" id="CHEBI:18420"/>
        <label>1</label>
    </ligand>
</feature>
<evidence type="ECO:0000256" key="8">
    <source>
        <dbReference type="ARBA" id="ARBA00025164"/>
    </source>
</evidence>
<keyword evidence="5 13" id="KW-0479">Metal-binding</keyword>
<evidence type="ECO:0000256" key="3">
    <source>
        <dbReference type="ARBA" id="ARBA00012453"/>
    </source>
</evidence>
<dbReference type="EC" id="3.6.1.13" evidence="3"/>
<organism evidence="16 17">
    <name type="scientific">Thalassotalea euphylliae</name>
    <dbReference type="NCBI Taxonomy" id="1655234"/>
    <lineage>
        <taxon>Bacteria</taxon>
        <taxon>Pseudomonadati</taxon>
        <taxon>Pseudomonadota</taxon>
        <taxon>Gammaproteobacteria</taxon>
        <taxon>Alteromonadales</taxon>
        <taxon>Colwelliaceae</taxon>
        <taxon>Thalassotalea</taxon>
    </lineage>
</organism>
<dbReference type="Gene3D" id="3.90.79.10">
    <property type="entry name" value="Nucleoside Triphosphate Pyrophosphohydrolase"/>
    <property type="match status" value="1"/>
</dbReference>
<dbReference type="PROSITE" id="PS00893">
    <property type="entry name" value="NUDIX_BOX"/>
    <property type="match status" value="1"/>
</dbReference>